<reference evidence="2" key="1">
    <citation type="submission" date="2022-10" db="EMBL/GenBank/DDBJ databases">
        <title>Chitinophaga sp. nov., isolated from soil.</title>
        <authorList>
            <person name="Jeon C.O."/>
        </authorList>
    </citation>
    <scope>NUCLEOTIDE SEQUENCE</scope>
    <source>
        <strain evidence="2">R8</strain>
    </source>
</reference>
<evidence type="ECO:0008006" key="4">
    <source>
        <dbReference type="Google" id="ProtNLM"/>
    </source>
</evidence>
<dbReference type="PROSITE" id="PS51257">
    <property type="entry name" value="PROKAR_LIPOPROTEIN"/>
    <property type="match status" value="1"/>
</dbReference>
<accession>A0ABY6IV95</accession>
<dbReference type="EMBL" id="CP107006">
    <property type="protein sequence ID" value="UYQ91290.1"/>
    <property type="molecule type" value="Genomic_DNA"/>
</dbReference>
<keyword evidence="3" id="KW-1185">Reference proteome</keyword>
<evidence type="ECO:0000256" key="1">
    <source>
        <dbReference type="SAM" id="SignalP"/>
    </source>
</evidence>
<name>A0ABY6IV95_9BACT</name>
<dbReference type="Proteomes" id="UP001162741">
    <property type="component" value="Chromosome"/>
</dbReference>
<gene>
    <name evidence="2" type="ORF">MKQ68_14450</name>
</gene>
<sequence>MLRKRMLIAALGVTFFTACSKEASLPEGPEKGAEAPAGKPKGPFDPAAPIVTVRAAITVGKVRYDSIPGTLSIIAWDTLQASRETTVALKPGPNDIALPAGAVKYQLKLSKWGVTADTTVQAADLAKIDKIILAASKAAKRLTGEEKYTSVGNTWRADSKSKYSYQADGNLESVLYYGRRAGKEGLFINMEDFFVYEGGRLTTVKRYDENGDLWIATHLGYNDAGELISLKENKEDKSGTSAAINYLPERAQVKFNYQYANGNTMGYTQQYRNGNLVEDAAYSSRGGSETSKYRYDFFINPFAQLNYPDMFLSRRSKHNRTGEEKNYGGNIPSSVPYEFTYTYDEDGYPIQLLTSFKGFMSNEHLFTIKTVYKY</sequence>
<organism evidence="2 3">
    <name type="scientific">Chitinophaga horti</name>
    <dbReference type="NCBI Taxonomy" id="2920382"/>
    <lineage>
        <taxon>Bacteria</taxon>
        <taxon>Pseudomonadati</taxon>
        <taxon>Bacteroidota</taxon>
        <taxon>Chitinophagia</taxon>
        <taxon>Chitinophagales</taxon>
        <taxon>Chitinophagaceae</taxon>
        <taxon>Chitinophaga</taxon>
    </lineage>
</organism>
<dbReference type="RefSeq" id="WP_264279745.1">
    <property type="nucleotide sequence ID" value="NZ_CP107006.1"/>
</dbReference>
<protein>
    <recommendedName>
        <fullName evidence="4">DUF4595 domain-containing protein</fullName>
    </recommendedName>
</protein>
<evidence type="ECO:0000313" key="2">
    <source>
        <dbReference type="EMBL" id="UYQ91290.1"/>
    </source>
</evidence>
<keyword evidence="1" id="KW-0732">Signal</keyword>
<feature type="signal peptide" evidence="1">
    <location>
        <begin position="1"/>
        <end position="20"/>
    </location>
</feature>
<proteinExistence type="predicted"/>
<feature type="chain" id="PRO_5045622425" description="DUF4595 domain-containing protein" evidence="1">
    <location>
        <begin position="21"/>
        <end position="374"/>
    </location>
</feature>
<evidence type="ECO:0000313" key="3">
    <source>
        <dbReference type="Proteomes" id="UP001162741"/>
    </source>
</evidence>